<keyword evidence="4 5" id="KW-0472">Membrane</keyword>
<gene>
    <name evidence="7" type="ORF">E1267_04000</name>
</gene>
<feature type="transmembrane region" description="Helical" evidence="5">
    <location>
        <begin position="120"/>
        <end position="139"/>
    </location>
</feature>
<organism evidence="7 8">
    <name type="scientific">Nonomuraea longispora</name>
    <dbReference type="NCBI Taxonomy" id="1848320"/>
    <lineage>
        <taxon>Bacteria</taxon>
        <taxon>Bacillati</taxon>
        <taxon>Actinomycetota</taxon>
        <taxon>Actinomycetes</taxon>
        <taxon>Streptosporangiales</taxon>
        <taxon>Streptosporangiaceae</taxon>
        <taxon>Nonomuraea</taxon>
    </lineage>
</organism>
<protein>
    <recommendedName>
        <fullName evidence="6">Methylamine utilisation protein MauE domain-containing protein</fullName>
    </recommendedName>
</protein>
<proteinExistence type="predicted"/>
<evidence type="ECO:0000259" key="6">
    <source>
        <dbReference type="Pfam" id="PF07291"/>
    </source>
</evidence>
<dbReference type="EMBL" id="SMJZ01000008">
    <property type="protein sequence ID" value="TDC10540.1"/>
    <property type="molecule type" value="Genomic_DNA"/>
</dbReference>
<feature type="transmembrane region" description="Helical" evidence="5">
    <location>
        <begin position="77"/>
        <end position="99"/>
    </location>
</feature>
<dbReference type="Pfam" id="PF07291">
    <property type="entry name" value="MauE"/>
    <property type="match status" value="1"/>
</dbReference>
<evidence type="ECO:0000313" key="8">
    <source>
        <dbReference type="Proteomes" id="UP000295157"/>
    </source>
</evidence>
<dbReference type="RefSeq" id="WP_132329875.1">
    <property type="nucleotide sequence ID" value="NZ_SMJZ01000008.1"/>
</dbReference>
<accession>A0A4R4NRH9</accession>
<reference evidence="7 8" key="1">
    <citation type="submission" date="2019-02" db="EMBL/GenBank/DDBJ databases">
        <title>Draft genome sequences of novel Actinobacteria.</title>
        <authorList>
            <person name="Sahin N."/>
            <person name="Ay H."/>
            <person name="Saygin H."/>
        </authorList>
    </citation>
    <scope>NUCLEOTIDE SEQUENCE [LARGE SCALE GENOMIC DNA]</scope>
    <source>
        <strain evidence="7 8">KC201</strain>
    </source>
</reference>
<evidence type="ECO:0000256" key="1">
    <source>
        <dbReference type="ARBA" id="ARBA00004141"/>
    </source>
</evidence>
<dbReference type="GO" id="GO:0030416">
    <property type="term" value="P:methylamine metabolic process"/>
    <property type="evidence" value="ECO:0007669"/>
    <property type="project" value="InterPro"/>
</dbReference>
<dbReference type="UniPathway" id="UPA00895"/>
<comment type="caution">
    <text evidence="7">The sequence shown here is derived from an EMBL/GenBank/DDBJ whole genome shotgun (WGS) entry which is preliminary data.</text>
</comment>
<feature type="domain" description="Methylamine utilisation protein MauE" evidence="6">
    <location>
        <begin position="8"/>
        <end position="135"/>
    </location>
</feature>
<feature type="transmembrane region" description="Helical" evidence="5">
    <location>
        <begin position="12"/>
        <end position="29"/>
    </location>
</feature>
<keyword evidence="8" id="KW-1185">Reference proteome</keyword>
<comment type="subcellular location">
    <subcellularLocation>
        <location evidence="1">Membrane</location>
        <topology evidence="1">Multi-pass membrane protein</topology>
    </subcellularLocation>
</comment>
<keyword evidence="3 5" id="KW-1133">Transmembrane helix</keyword>
<feature type="transmembrane region" description="Helical" evidence="5">
    <location>
        <begin position="151"/>
        <end position="168"/>
    </location>
</feature>
<keyword evidence="2 5" id="KW-0812">Transmembrane</keyword>
<evidence type="ECO:0000256" key="5">
    <source>
        <dbReference type="SAM" id="Phobius"/>
    </source>
</evidence>
<feature type="transmembrane region" description="Helical" evidence="5">
    <location>
        <begin position="50"/>
        <end position="71"/>
    </location>
</feature>
<sequence length="189" mass="19747">MLSPLPEYALLFFRLSLTLVFVLAVVAKLRDLPAFTKATADLSGLPARAARPAATAVVLAEATAAVSIAAGGDALTWGLLLAAGLLLLFSAQLMLALLRGRSVSCNCFGRSTQPISALDLLRNAGLIACACAALVLQMLTPHQSVVRTDALALVAVMALLFVTVWLRLPDVSLILRPARQAAATKESLS</sequence>
<dbReference type="AlphaFoldDB" id="A0A4R4NRH9"/>
<evidence type="ECO:0000313" key="7">
    <source>
        <dbReference type="EMBL" id="TDC10540.1"/>
    </source>
</evidence>
<evidence type="ECO:0000256" key="2">
    <source>
        <dbReference type="ARBA" id="ARBA00022692"/>
    </source>
</evidence>
<dbReference type="OrthoDB" id="3430313at2"/>
<dbReference type="InterPro" id="IPR009908">
    <property type="entry name" value="Methylamine_util_MauE"/>
</dbReference>
<evidence type="ECO:0000256" key="3">
    <source>
        <dbReference type="ARBA" id="ARBA00022989"/>
    </source>
</evidence>
<dbReference type="GO" id="GO:0016020">
    <property type="term" value="C:membrane"/>
    <property type="evidence" value="ECO:0007669"/>
    <property type="project" value="UniProtKB-SubCell"/>
</dbReference>
<evidence type="ECO:0000256" key="4">
    <source>
        <dbReference type="ARBA" id="ARBA00023136"/>
    </source>
</evidence>
<name>A0A4R4NRH9_9ACTN</name>
<dbReference type="Proteomes" id="UP000295157">
    <property type="component" value="Unassembled WGS sequence"/>
</dbReference>